<dbReference type="InterPro" id="IPR050490">
    <property type="entry name" value="Bact_solute-bd_prot1"/>
</dbReference>
<gene>
    <name evidence="8" type="ORF">K0U00_02585</name>
</gene>
<feature type="region of interest" description="Disordered" evidence="6">
    <location>
        <begin position="24"/>
        <end position="56"/>
    </location>
</feature>
<accession>A0ABS7BWF8</accession>
<evidence type="ECO:0000256" key="2">
    <source>
        <dbReference type="ARBA" id="ARBA00022729"/>
    </source>
</evidence>
<evidence type="ECO:0000313" key="9">
    <source>
        <dbReference type="Proteomes" id="UP001519887"/>
    </source>
</evidence>
<comment type="caution">
    <text evidence="8">The sequence shown here is derived from an EMBL/GenBank/DDBJ whole genome shotgun (WGS) entry which is preliminary data.</text>
</comment>
<dbReference type="Proteomes" id="UP001519887">
    <property type="component" value="Unassembled WGS sequence"/>
</dbReference>
<evidence type="ECO:0000256" key="7">
    <source>
        <dbReference type="SAM" id="SignalP"/>
    </source>
</evidence>
<evidence type="ECO:0000256" key="1">
    <source>
        <dbReference type="ARBA" id="ARBA00022475"/>
    </source>
</evidence>
<sequence>MKKMALVLITVLLSISMLAACGSNNTANNGGNTGTNTPNDSTGSTPDETAGNAGGDANLSGTIKVLTHRTDFISDGTMDKYVKKFQEKYPDAKVEFEGLTNYATDILTRLTTGETGDVLMIPTSIASSDYSKYFEPLPDTMFDNVYFPDQAAFEGKRYGISSGVNTAGLVYNKAAFKKAGIDKAPTTLDELYADAQKLKDAGIIPLYMNYGAQWPMGNWGDGSAFYVAGQADLTTKMAADEAPFQMDNAWGTLLTIARTFVEKGWVENDLNTNNWEMSKGEVAAGKAGMYFLGNWVIPQLVTAGAAPEDIGFVPFPYDNSGKYNAPLGSDYMVAVSKNSKNKELATAWVDFFVKESGYVADSGFMPIDKSEKADSPQLSEFQATNPTFIEGLPTDTKFSEIANKAQIGIGSGNYIQELVTAKDLKTALDGLNKKWAEAKKALGY</sequence>
<feature type="compositionally biased region" description="Low complexity" evidence="6">
    <location>
        <begin position="24"/>
        <end position="45"/>
    </location>
</feature>
<evidence type="ECO:0000256" key="5">
    <source>
        <dbReference type="ARBA" id="ARBA00023288"/>
    </source>
</evidence>
<keyword evidence="2 7" id="KW-0732">Signal</keyword>
<evidence type="ECO:0000256" key="4">
    <source>
        <dbReference type="ARBA" id="ARBA00023139"/>
    </source>
</evidence>
<proteinExistence type="predicted"/>
<keyword evidence="3" id="KW-0472">Membrane</keyword>
<dbReference type="PROSITE" id="PS51257">
    <property type="entry name" value="PROKAR_LIPOPROTEIN"/>
    <property type="match status" value="1"/>
</dbReference>
<dbReference type="PANTHER" id="PTHR43649">
    <property type="entry name" value="ARABINOSE-BINDING PROTEIN-RELATED"/>
    <property type="match status" value="1"/>
</dbReference>
<organism evidence="8 9">
    <name type="scientific">Paenibacillus sepulcri</name>
    <dbReference type="NCBI Taxonomy" id="359917"/>
    <lineage>
        <taxon>Bacteria</taxon>
        <taxon>Bacillati</taxon>
        <taxon>Bacillota</taxon>
        <taxon>Bacilli</taxon>
        <taxon>Bacillales</taxon>
        <taxon>Paenibacillaceae</taxon>
        <taxon>Paenibacillus</taxon>
    </lineage>
</organism>
<keyword evidence="5" id="KW-0449">Lipoprotein</keyword>
<evidence type="ECO:0000256" key="3">
    <source>
        <dbReference type="ARBA" id="ARBA00023136"/>
    </source>
</evidence>
<dbReference type="SUPFAM" id="SSF53850">
    <property type="entry name" value="Periplasmic binding protein-like II"/>
    <property type="match status" value="1"/>
</dbReference>
<dbReference type="EMBL" id="JAHZIK010000026">
    <property type="protein sequence ID" value="MBW7452930.1"/>
    <property type="molecule type" value="Genomic_DNA"/>
</dbReference>
<evidence type="ECO:0000256" key="6">
    <source>
        <dbReference type="SAM" id="MobiDB-lite"/>
    </source>
</evidence>
<dbReference type="Gene3D" id="3.40.190.10">
    <property type="entry name" value="Periplasmic binding protein-like II"/>
    <property type="match status" value="2"/>
</dbReference>
<dbReference type="RefSeq" id="WP_210046092.1">
    <property type="nucleotide sequence ID" value="NZ_JBHLVU010000028.1"/>
</dbReference>
<feature type="chain" id="PRO_5045211920" evidence="7">
    <location>
        <begin position="20"/>
        <end position="444"/>
    </location>
</feature>
<dbReference type="Pfam" id="PF01547">
    <property type="entry name" value="SBP_bac_1"/>
    <property type="match status" value="1"/>
</dbReference>
<reference evidence="8 9" key="1">
    <citation type="submission" date="2021-07" db="EMBL/GenBank/DDBJ databases">
        <title>Paenibacillus radiodurans sp. nov., isolated from the southeastern edge of Tengger Desert.</title>
        <authorList>
            <person name="Zhang G."/>
        </authorList>
    </citation>
    <scope>NUCLEOTIDE SEQUENCE [LARGE SCALE GENOMIC DNA]</scope>
    <source>
        <strain evidence="8 9">CCM 7311</strain>
    </source>
</reference>
<keyword evidence="1" id="KW-1003">Cell membrane</keyword>
<keyword evidence="9" id="KW-1185">Reference proteome</keyword>
<keyword evidence="4" id="KW-0564">Palmitate</keyword>
<name>A0ABS7BWF8_9BACL</name>
<dbReference type="PANTHER" id="PTHR43649:SF33">
    <property type="entry name" value="POLYGALACTURONAN_RHAMNOGALACTURONAN-BINDING PROTEIN YTCQ"/>
    <property type="match status" value="1"/>
</dbReference>
<feature type="signal peptide" evidence="7">
    <location>
        <begin position="1"/>
        <end position="19"/>
    </location>
</feature>
<protein>
    <submittedName>
        <fullName evidence="8">Extracellular solute-binding protein</fullName>
    </submittedName>
</protein>
<evidence type="ECO:0000313" key="8">
    <source>
        <dbReference type="EMBL" id="MBW7452930.1"/>
    </source>
</evidence>
<dbReference type="InterPro" id="IPR006059">
    <property type="entry name" value="SBP"/>
</dbReference>